<evidence type="ECO:0000313" key="2">
    <source>
        <dbReference type="EMBL" id="KYN39298.1"/>
    </source>
</evidence>
<name>A0A151JX82_9HYME</name>
<dbReference type="Proteomes" id="UP000078541">
    <property type="component" value="Unassembled WGS sequence"/>
</dbReference>
<dbReference type="Gene3D" id="1.10.10.1450">
    <property type="match status" value="1"/>
</dbReference>
<reference evidence="2 3" key="1">
    <citation type="submission" date="2016-03" db="EMBL/GenBank/DDBJ databases">
        <title>Trachymyrmex septentrionalis WGS genome.</title>
        <authorList>
            <person name="Nygaard S."/>
            <person name="Hu H."/>
            <person name="Boomsma J."/>
            <person name="Zhang G."/>
        </authorList>
    </citation>
    <scope>NUCLEOTIDE SEQUENCE [LARGE SCALE GENOMIC DNA]</scope>
    <source>
        <strain evidence="2">Tsep2-gDNA-1</strain>
        <tissue evidence="2">Whole body</tissue>
    </source>
</reference>
<organism evidence="2 3">
    <name type="scientific">Trachymyrmex septentrionalis</name>
    <dbReference type="NCBI Taxonomy" id="34720"/>
    <lineage>
        <taxon>Eukaryota</taxon>
        <taxon>Metazoa</taxon>
        <taxon>Ecdysozoa</taxon>
        <taxon>Arthropoda</taxon>
        <taxon>Hexapoda</taxon>
        <taxon>Insecta</taxon>
        <taxon>Pterygota</taxon>
        <taxon>Neoptera</taxon>
        <taxon>Endopterygota</taxon>
        <taxon>Hymenoptera</taxon>
        <taxon>Apocrita</taxon>
        <taxon>Aculeata</taxon>
        <taxon>Formicoidea</taxon>
        <taxon>Formicidae</taxon>
        <taxon>Myrmicinae</taxon>
        <taxon>Trachymyrmex</taxon>
    </lineage>
</organism>
<dbReference type="PANTHER" id="PTHR46060:SF1">
    <property type="entry name" value="MARINER MOS1 TRANSPOSASE-LIKE PROTEIN"/>
    <property type="match status" value="1"/>
</dbReference>
<keyword evidence="3" id="KW-1185">Reference proteome</keyword>
<accession>A0A151JX82</accession>
<evidence type="ECO:0000313" key="3">
    <source>
        <dbReference type="Proteomes" id="UP000078541"/>
    </source>
</evidence>
<protein>
    <recommendedName>
        <fullName evidence="1">Mos1 transposase HTH domain-containing protein</fullName>
    </recommendedName>
</protein>
<sequence>MSDFAEQRSAIKFCLRNEISAAETFRMLQRAFGESTMSQKNVYKWYKDFKEGRERTDDLERPGRLSTSIDEQHVKKIKELVLENRRLTIRDLVDMVGISFGSVQTILKDHLGLTIMRRLTMIKPVYESLTEDTLLKLCLGRNTQNNNESYNHSLWQLAPKHMFAGKIMIEIAAWISCVFNEGYFTFLKIMQLMEVKIGLYASHNAKK</sequence>
<proteinExistence type="predicted"/>
<feature type="domain" description="Mos1 transposase HTH" evidence="1">
    <location>
        <begin position="8"/>
        <end position="52"/>
    </location>
</feature>
<dbReference type="PANTHER" id="PTHR46060">
    <property type="entry name" value="MARINER MOS1 TRANSPOSASE-LIKE PROTEIN"/>
    <property type="match status" value="1"/>
</dbReference>
<dbReference type="STRING" id="34720.A0A151JX82"/>
<evidence type="ECO:0000259" key="1">
    <source>
        <dbReference type="Pfam" id="PF17906"/>
    </source>
</evidence>
<gene>
    <name evidence="2" type="ORF">ALC56_06322</name>
</gene>
<dbReference type="Pfam" id="PF17906">
    <property type="entry name" value="HTH_48"/>
    <property type="match status" value="1"/>
</dbReference>
<dbReference type="EMBL" id="KQ981615">
    <property type="protein sequence ID" value="KYN39298.1"/>
    <property type="molecule type" value="Genomic_DNA"/>
</dbReference>
<dbReference type="InterPro" id="IPR041426">
    <property type="entry name" value="Mos1_HTH"/>
</dbReference>
<dbReference type="AlphaFoldDB" id="A0A151JX82"/>
<dbReference type="InterPro" id="IPR052709">
    <property type="entry name" value="Transposase-MT_Hybrid"/>
</dbReference>